<evidence type="ECO:0000256" key="2">
    <source>
        <dbReference type="SAM" id="Phobius"/>
    </source>
</evidence>
<accession>A0A8X7N167</accession>
<dbReference type="Proteomes" id="UP000078113">
    <property type="component" value="Unassembled WGS sequence"/>
</dbReference>
<reference evidence="3" key="1">
    <citation type="submission" date="2016-04" db="EMBL/GenBank/DDBJ databases">
        <authorList>
            <person name="Nguyen H.D."/>
            <person name="Samba Siva P."/>
            <person name="Cullis J."/>
            <person name="Levesque C.A."/>
            <person name="Hambleton S."/>
        </authorList>
    </citation>
    <scope>NUCLEOTIDE SEQUENCE</scope>
    <source>
        <strain evidence="3">DAOMC 236422</strain>
    </source>
</reference>
<evidence type="ECO:0000256" key="1">
    <source>
        <dbReference type="SAM" id="MobiDB-lite"/>
    </source>
</evidence>
<feature type="compositionally biased region" description="Polar residues" evidence="1">
    <location>
        <begin position="20"/>
        <end position="31"/>
    </location>
</feature>
<reference evidence="3" key="2">
    <citation type="journal article" date="2019" name="IMA Fungus">
        <title>Genome sequencing and comparison of five Tilletia species to identify candidate genes for the detection of regulated species infecting wheat.</title>
        <authorList>
            <person name="Nguyen H.D.T."/>
            <person name="Sultana T."/>
            <person name="Kesanakurti P."/>
            <person name="Hambleton S."/>
        </authorList>
    </citation>
    <scope>NUCLEOTIDE SEQUENCE</scope>
    <source>
        <strain evidence="3">DAOMC 236422</strain>
    </source>
</reference>
<name>A0A8X7N167_9BASI</name>
<keyword evidence="2" id="KW-0472">Membrane</keyword>
<protein>
    <submittedName>
        <fullName evidence="3">Uncharacterized protein</fullName>
    </submittedName>
</protein>
<organism evidence="3 4">
    <name type="scientific">Tilletia walkeri</name>
    <dbReference type="NCBI Taxonomy" id="117179"/>
    <lineage>
        <taxon>Eukaryota</taxon>
        <taxon>Fungi</taxon>
        <taxon>Dikarya</taxon>
        <taxon>Basidiomycota</taxon>
        <taxon>Ustilaginomycotina</taxon>
        <taxon>Exobasidiomycetes</taxon>
        <taxon>Tilletiales</taxon>
        <taxon>Tilletiaceae</taxon>
        <taxon>Tilletia</taxon>
    </lineage>
</organism>
<feature type="non-terminal residue" evidence="3">
    <location>
        <position position="225"/>
    </location>
</feature>
<keyword evidence="4" id="KW-1185">Reference proteome</keyword>
<feature type="compositionally biased region" description="Low complexity" evidence="1">
    <location>
        <begin position="32"/>
        <end position="42"/>
    </location>
</feature>
<comment type="caution">
    <text evidence="3">The sequence shown here is derived from an EMBL/GenBank/DDBJ whole genome shotgun (WGS) entry which is preliminary data.</text>
</comment>
<sequence>MAIDKKVHPVGFEDNPTPNPIATQSSSTEHPNNNMGNPDQNNYQSTYRTSTEDPLLPPPAYTSNQPAGPYNAQTTHDINRRKRSFRRAIHWTLAALAVLLLWRIFFSSGQGPTGGPYPPSSDGSPTDWAHWSNPVELPRSHWPSLSRGPYLSTTTKFTLDPHSSFFLHAKGGGYGGRVDYVLRESSSGNIEVGVETVYTAVSERDQVTVVKMDDKKQGRSGVGIY</sequence>
<feature type="transmembrane region" description="Helical" evidence="2">
    <location>
        <begin position="88"/>
        <end position="106"/>
    </location>
</feature>
<evidence type="ECO:0000313" key="3">
    <source>
        <dbReference type="EMBL" id="KAE8258263.1"/>
    </source>
</evidence>
<feature type="compositionally biased region" description="Polar residues" evidence="1">
    <location>
        <begin position="61"/>
        <end position="73"/>
    </location>
</feature>
<dbReference type="AlphaFoldDB" id="A0A8X7N167"/>
<keyword evidence="2" id="KW-1133">Transmembrane helix</keyword>
<dbReference type="EMBL" id="LWDG02001312">
    <property type="protein sequence ID" value="KAE8258263.1"/>
    <property type="molecule type" value="Genomic_DNA"/>
</dbReference>
<feature type="region of interest" description="Disordered" evidence="1">
    <location>
        <begin position="1"/>
        <end position="73"/>
    </location>
</feature>
<keyword evidence="2" id="KW-0812">Transmembrane</keyword>
<evidence type="ECO:0000313" key="4">
    <source>
        <dbReference type="Proteomes" id="UP000078113"/>
    </source>
</evidence>
<gene>
    <name evidence="3" type="ORF">A4X09_0g7864</name>
</gene>
<proteinExistence type="predicted"/>